<evidence type="ECO:0000259" key="3">
    <source>
        <dbReference type="PROSITE" id="PS50908"/>
    </source>
</evidence>
<dbReference type="FunFam" id="3.10.110.10:FF:000050">
    <property type="entry name" value="eIF-2-alpha kinase GCN2"/>
    <property type="match status" value="1"/>
</dbReference>
<feature type="coiled-coil region" evidence="1">
    <location>
        <begin position="107"/>
        <end position="183"/>
    </location>
</feature>
<dbReference type="Proteomes" id="UP000605846">
    <property type="component" value="Unassembled WGS sequence"/>
</dbReference>
<dbReference type="Pfam" id="PF05773">
    <property type="entry name" value="RWD"/>
    <property type="match status" value="1"/>
</dbReference>
<dbReference type="SUPFAM" id="SSF54495">
    <property type="entry name" value="UBC-like"/>
    <property type="match status" value="1"/>
</dbReference>
<dbReference type="AlphaFoldDB" id="A0A8H7BKN6"/>
<keyword evidence="1" id="KW-0175">Coiled coil</keyword>
<dbReference type="GO" id="GO:0010468">
    <property type="term" value="P:regulation of gene expression"/>
    <property type="evidence" value="ECO:0007669"/>
    <property type="project" value="UniProtKB-ARBA"/>
</dbReference>
<feature type="region of interest" description="Disordered" evidence="2">
    <location>
        <begin position="214"/>
        <end position="238"/>
    </location>
</feature>
<keyword evidence="5" id="KW-1185">Reference proteome</keyword>
<dbReference type="GO" id="GO:0051246">
    <property type="term" value="P:regulation of protein metabolic process"/>
    <property type="evidence" value="ECO:0007669"/>
    <property type="project" value="UniProtKB-ARBA"/>
</dbReference>
<sequence>MTDYAEEQQNELEALESIYPDEFTALGDKEFTITISPEEQNEDVPLTLSLHVKFTPCYPDELPEYDFEVTQGTLTDAQQERIMNALKTAGDESLGMAMIFTMASFMKDELNEIVMDSQRSQREAEEEKRRKEEEAEMAKFRGTKVTIERFMEWKKKFDKEMAAKEDQEKIQRAKELKNKLTGRQLFEQDRTLALSDAKYMEDGDVSVDVSLFEKEERIESDEEGDNSDAVWKRFEDED</sequence>
<dbReference type="InterPro" id="IPR040213">
    <property type="entry name" value="GIR2-like"/>
</dbReference>
<dbReference type="GO" id="GO:0033554">
    <property type="term" value="P:cellular response to stress"/>
    <property type="evidence" value="ECO:0007669"/>
    <property type="project" value="UniProtKB-ARBA"/>
</dbReference>
<reference evidence="4" key="1">
    <citation type="submission" date="2020-01" db="EMBL/GenBank/DDBJ databases">
        <title>Genome Sequencing of Three Apophysomyces-Like Fungal Strains Confirms a Novel Fungal Genus in the Mucoromycota with divergent Burkholderia-like Endosymbiotic Bacteria.</title>
        <authorList>
            <person name="Stajich J.E."/>
            <person name="Macias A.M."/>
            <person name="Carter-House D."/>
            <person name="Lovett B."/>
            <person name="Kasson L.R."/>
            <person name="Berry K."/>
            <person name="Grigoriev I."/>
            <person name="Chang Y."/>
            <person name="Spatafora J."/>
            <person name="Kasson M.T."/>
        </authorList>
    </citation>
    <scope>NUCLEOTIDE SEQUENCE</scope>
    <source>
        <strain evidence="4">NRRL A-21654</strain>
    </source>
</reference>
<comment type="caution">
    <text evidence="4">The sequence shown here is derived from an EMBL/GenBank/DDBJ whole genome shotgun (WGS) entry which is preliminary data.</text>
</comment>
<dbReference type="Gene3D" id="3.10.110.10">
    <property type="entry name" value="Ubiquitin Conjugating Enzyme"/>
    <property type="match status" value="1"/>
</dbReference>
<evidence type="ECO:0000256" key="1">
    <source>
        <dbReference type="SAM" id="Coils"/>
    </source>
</evidence>
<evidence type="ECO:0000313" key="4">
    <source>
        <dbReference type="EMBL" id="KAF7724887.1"/>
    </source>
</evidence>
<dbReference type="CDD" id="cd23823">
    <property type="entry name" value="RWD_GCN2"/>
    <property type="match status" value="1"/>
</dbReference>
<feature type="domain" description="RWD" evidence="3">
    <location>
        <begin position="10"/>
        <end position="113"/>
    </location>
</feature>
<accession>A0A8H7BKN6</accession>
<evidence type="ECO:0000313" key="5">
    <source>
        <dbReference type="Proteomes" id="UP000605846"/>
    </source>
</evidence>
<dbReference type="InterPro" id="IPR032378">
    <property type="entry name" value="ZC3H15/TMA46_C"/>
</dbReference>
<dbReference type="SMART" id="SM00591">
    <property type="entry name" value="RWD"/>
    <property type="match status" value="1"/>
</dbReference>
<dbReference type="GO" id="GO:0009893">
    <property type="term" value="P:positive regulation of metabolic process"/>
    <property type="evidence" value="ECO:0007669"/>
    <property type="project" value="UniProtKB-ARBA"/>
</dbReference>
<dbReference type="Pfam" id="PF16543">
    <property type="entry name" value="DFRP_C"/>
    <property type="match status" value="1"/>
</dbReference>
<dbReference type="OrthoDB" id="277175at2759"/>
<dbReference type="InterPro" id="IPR016135">
    <property type="entry name" value="UBQ-conjugating_enzyme/RWD"/>
</dbReference>
<dbReference type="PANTHER" id="PTHR12292">
    <property type="entry name" value="RWD DOMAIN-CONTAINING PROTEIN"/>
    <property type="match status" value="1"/>
</dbReference>
<dbReference type="PROSITE" id="PS50908">
    <property type="entry name" value="RWD"/>
    <property type="match status" value="1"/>
</dbReference>
<name>A0A8H7BKN6_9FUNG</name>
<gene>
    <name evidence="4" type="primary">RWDD1</name>
    <name evidence="4" type="ORF">EC973_000600</name>
</gene>
<protein>
    <submittedName>
        <fullName evidence="4">RWD domain-containing protein 1</fullName>
    </submittedName>
</protein>
<evidence type="ECO:0000256" key="2">
    <source>
        <dbReference type="SAM" id="MobiDB-lite"/>
    </source>
</evidence>
<dbReference type="InterPro" id="IPR006575">
    <property type="entry name" value="RWD_dom"/>
</dbReference>
<dbReference type="EMBL" id="JABAYA010000109">
    <property type="protein sequence ID" value="KAF7724887.1"/>
    <property type="molecule type" value="Genomic_DNA"/>
</dbReference>
<organism evidence="4 5">
    <name type="scientific">Apophysomyces ossiformis</name>
    <dbReference type="NCBI Taxonomy" id="679940"/>
    <lineage>
        <taxon>Eukaryota</taxon>
        <taxon>Fungi</taxon>
        <taxon>Fungi incertae sedis</taxon>
        <taxon>Mucoromycota</taxon>
        <taxon>Mucoromycotina</taxon>
        <taxon>Mucoromycetes</taxon>
        <taxon>Mucorales</taxon>
        <taxon>Mucorineae</taxon>
        <taxon>Mucoraceae</taxon>
        <taxon>Apophysomyces</taxon>
    </lineage>
</organism>
<proteinExistence type="predicted"/>